<evidence type="ECO:0000313" key="3">
    <source>
        <dbReference type="WBParaSite" id="SBAD_0001272501-mRNA-1"/>
    </source>
</evidence>
<dbReference type="WBParaSite" id="SBAD_0001272501-mRNA-1">
    <property type="protein sequence ID" value="SBAD_0001272501-mRNA-1"/>
    <property type="gene ID" value="SBAD_0001272501"/>
</dbReference>
<dbReference type="AlphaFoldDB" id="A0A183J8X1"/>
<organism evidence="3">
    <name type="scientific">Soboliphyme baturini</name>
    <dbReference type="NCBI Taxonomy" id="241478"/>
    <lineage>
        <taxon>Eukaryota</taxon>
        <taxon>Metazoa</taxon>
        <taxon>Ecdysozoa</taxon>
        <taxon>Nematoda</taxon>
        <taxon>Enoplea</taxon>
        <taxon>Dorylaimia</taxon>
        <taxon>Dioctophymatida</taxon>
        <taxon>Dioctophymatoidea</taxon>
        <taxon>Soboliphymatidae</taxon>
        <taxon>Soboliphyme</taxon>
    </lineage>
</organism>
<dbReference type="PANTHER" id="PTHR46238:SF8">
    <property type="entry name" value="ENDONUCLEASE_EXONUCLEASE_PHOSPHATASE DOMAIN-CONTAINING PROTEIN"/>
    <property type="match status" value="1"/>
</dbReference>
<protein>
    <submittedName>
        <fullName evidence="1 3">Uncharacterized protein</fullName>
    </submittedName>
</protein>
<name>A0A183J8X1_9BILA</name>
<reference evidence="3" key="1">
    <citation type="submission" date="2016-06" db="UniProtKB">
        <authorList>
            <consortium name="WormBaseParasite"/>
        </authorList>
    </citation>
    <scope>IDENTIFICATION</scope>
</reference>
<evidence type="ECO:0000313" key="1">
    <source>
        <dbReference type="EMBL" id="VDP47313.1"/>
    </source>
</evidence>
<reference evidence="1 2" key="2">
    <citation type="submission" date="2018-11" db="EMBL/GenBank/DDBJ databases">
        <authorList>
            <consortium name="Pathogen Informatics"/>
        </authorList>
    </citation>
    <scope>NUCLEOTIDE SEQUENCE [LARGE SCALE GENOMIC DNA]</scope>
</reference>
<accession>A0A183J8X1</accession>
<gene>
    <name evidence="1" type="ORF">SBAD_LOCUS12318</name>
</gene>
<dbReference type="EMBL" id="UZAM01017459">
    <property type="protein sequence ID" value="VDP47313.1"/>
    <property type="molecule type" value="Genomic_DNA"/>
</dbReference>
<proteinExistence type="predicted"/>
<evidence type="ECO:0000313" key="2">
    <source>
        <dbReference type="Proteomes" id="UP000270296"/>
    </source>
</evidence>
<dbReference type="PANTHER" id="PTHR46238">
    <property type="entry name" value="REVERSE TRANSCRIPTASE DOMAIN-CONTAINING PROTEIN"/>
    <property type="match status" value="1"/>
</dbReference>
<keyword evidence="2" id="KW-1185">Reference proteome</keyword>
<sequence>MLKDNTEINSEIEKLDLVERETNGALCDKKINFRLREDSPCFHKSEMKRHEQQLNSVEMRMLRWMCGVSRKDHIRNSFIRNILGVAPISRKLIESTPRWFGHVKRKPIEYVGNVVKALILPGKKNR</sequence>
<dbReference type="Proteomes" id="UP000270296">
    <property type="component" value="Unassembled WGS sequence"/>
</dbReference>
<dbReference type="OrthoDB" id="5794356at2759"/>